<dbReference type="HOGENOM" id="CLU_330504_0_0_1"/>
<feature type="compositionally biased region" description="Polar residues" evidence="1">
    <location>
        <begin position="416"/>
        <end position="432"/>
    </location>
</feature>
<dbReference type="PANTHER" id="PTHR21726:SF61">
    <property type="entry name" value="DNAA INITIATOR-ASSOCIATING PROTEIN"/>
    <property type="match status" value="1"/>
</dbReference>
<dbReference type="EnsemblPlants" id="LPERR05G20700.1">
    <property type="protein sequence ID" value="LPERR05G20700.1"/>
    <property type="gene ID" value="LPERR05G20700"/>
</dbReference>
<evidence type="ECO:0000313" key="4">
    <source>
        <dbReference type="EnsemblPlants" id="LPERR05G20700.1"/>
    </source>
</evidence>
<dbReference type="STRING" id="77586.A0A0D9WJF1"/>
<protein>
    <recommendedName>
        <fullName evidence="6">DUF3741 domain-containing protein</fullName>
    </recommendedName>
</protein>
<reference evidence="4 5" key="1">
    <citation type="submission" date="2012-08" db="EMBL/GenBank/DDBJ databases">
        <title>Oryza genome evolution.</title>
        <authorList>
            <person name="Wing R.A."/>
        </authorList>
    </citation>
    <scope>NUCLEOTIDE SEQUENCE</scope>
</reference>
<keyword evidence="5" id="KW-1185">Reference proteome</keyword>
<dbReference type="Pfam" id="PF14309">
    <property type="entry name" value="DUF4378"/>
    <property type="match status" value="1"/>
</dbReference>
<sequence>MKSGNSAASVPNAGGNSLAIAERQKPPAPSCVAALFQMLAKKKLFSSSSKKTKLLTPVRAQKFLPGRPPAAGEKTPPAKMRNLMNPANSSCAIFLQLDSPYYPNEVISRLPPPGQDNSCSEMCTPGVVARLMGLSSMPATSNQKLVKAMDSSELGGHRNECSYGCTDNSHQQKPGQLRNGLHDNGSHQFNADVQPLWSQKHAHNKVASPIKSPRSISSRNKARLIEAAVKVLEPGLQSRRNQARRHSRLEYRFNGSVVQSSDEAMHHFSDQYSREMCDVDALRPGPQNVGATSLHKTTSNQWSEEDNKRNASVRRPNQNMSCQARSEGNHNGQSNGFKDNARRTSEAVVVASQGVQKIQPKNKSRENVDCRPLKQNNMKQNALPETYRTADTGHMAQRQKHRAGEQNVANTDGDFSCSNRGMSKNTSASLRSKGNAMDKIVMPHSSAENKNLSTKSHRTGGLHGDRSNKLKLKSATPKATEKDMIIAKGAGLVSEKPKSTTSHSARNDSRRKVESRSASRGNNSDIVSISFNSPRKVVPTLMNGHTKGSDSVVLGSPTSSCPKRNYGRDCQNISSQRELVLREALQGISSLESGESICFNRSELKNRDILGDRVTSSLFQKTSAAPLMEEYPNDEFLWQCNLVESLTFGFRDLPRSAELRETHKMHEATTKGDPSHYVDDACISGSLVNPTEAELRDGHPLKTRTMQVQRNSRCAETNFGQDGMHLSEQLPFQDSSNLRHPGEVAATVELLLTNVRRSTQRTSKAPFKAFLVQTFESALTTLTTTTSKKKKKNNGFSNAGVKVASTEGRRNPLGNLAFDSVMECLDCMFTQFCDSGYMSFSRLPLICPEERLAAEVNREIERCSAMAGKGLDDLIASDVQHAPAVETGVSFSHEVVQIGIQIERDLIQELVVEIGVDVSRRLCFS</sequence>
<feature type="domain" description="DUF3741" evidence="3">
    <location>
        <begin position="120"/>
        <end position="141"/>
    </location>
</feature>
<feature type="domain" description="DUF4378" evidence="2">
    <location>
        <begin position="814"/>
        <end position="913"/>
    </location>
</feature>
<dbReference type="Proteomes" id="UP000032180">
    <property type="component" value="Chromosome 5"/>
</dbReference>
<feature type="region of interest" description="Disordered" evidence="1">
    <location>
        <begin position="399"/>
        <end position="528"/>
    </location>
</feature>
<dbReference type="AlphaFoldDB" id="A0A0D9WJF1"/>
<dbReference type="PANTHER" id="PTHR21726">
    <property type="entry name" value="PHOSPHATIDYLINOSITOL N-ACETYLGLUCOSAMINYLTRANSFERASE SUBUNIT P DOWN SYNDROME CRITICAL REGION PROTEIN 5 -RELATED"/>
    <property type="match status" value="1"/>
</dbReference>
<feature type="compositionally biased region" description="Polar residues" evidence="1">
    <location>
        <begin position="315"/>
        <end position="337"/>
    </location>
</feature>
<proteinExistence type="predicted"/>
<evidence type="ECO:0000256" key="1">
    <source>
        <dbReference type="SAM" id="MobiDB-lite"/>
    </source>
</evidence>
<evidence type="ECO:0000313" key="5">
    <source>
        <dbReference type="Proteomes" id="UP000032180"/>
    </source>
</evidence>
<dbReference type="eggNOG" id="ENOG502QQ6N">
    <property type="taxonomic scope" value="Eukaryota"/>
</dbReference>
<dbReference type="Gramene" id="LPERR05G20700.1">
    <property type="protein sequence ID" value="LPERR05G20700.1"/>
    <property type="gene ID" value="LPERR05G20700"/>
</dbReference>
<accession>A0A0D9WJF1</accession>
<dbReference type="Pfam" id="PF14383">
    <property type="entry name" value="VARLMGL"/>
    <property type="match status" value="1"/>
</dbReference>
<reference evidence="4" key="3">
    <citation type="submission" date="2015-04" db="UniProtKB">
        <authorList>
            <consortium name="EnsemblPlants"/>
        </authorList>
    </citation>
    <scope>IDENTIFICATION</scope>
</reference>
<feature type="compositionally biased region" description="Polar residues" evidence="1">
    <location>
        <begin position="518"/>
        <end position="528"/>
    </location>
</feature>
<evidence type="ECO:0000259" key="2">
    <source>
        <dbReference type="Pfam" id="PF14309"/>
    </source>
</evidence>
<evidence type="ECO:0000259" key="3">
    <source>
        <dbReference type="Pfam" id="PF14383"/>
    </source>
</evidence>
<feature type="region of interest" description="Disordered" evidence="1">
    <location>
        <begin position="166"/>
        <end position="188"/>
    </location>
</feature>
<dbReference type="InterPro" id="IPR032795">
    <property type="entry name" value="DUF3741-assoc"/>
</dbReference>
<name>A0A0D9WJF1_9ORYZ</name>
<dbReference type="InterPro" id="IPR025486">
    <property type="entry name" value="DUF4378"/>
</dbReference>
<feature type="region of interest" description="Disordered" evidence="1">
    <location>
        <begin position="1"/>
        <end position="21"/>
    </location>
</feature>
<evidence type="ECO:0008006" key="6">
    <source>
        <dbReference type="Google" id="ProtNLM"/>
    </source>
</evidence>
<reference evidence="5" key="2">
    <citation type="submission" date="2013-12" db="EMBL/GenBank/DDBJ databases">
        <authorList>
            <person name="Yu Y."/>
            <person name="Lee S."/>
            <person name="de Baynast K."/>
            <person name="Wissotski M."/>
            <person name="Liu L."/>
            <person name="Talag J."/>
            <person name="Goicoechea J."/>
            <person name="Angelova A."/>
            <person name="Jetty R."/>
            <person name="Kudrna D."/>
            <person name="Golser W."/>
            <person name="Rivera L."/>
            <person name="Zhang J."/>
            <person name="Wing R."/>
        </authorList>
    </citation>
    <scope>NUCLEOTIDE SEQUENCE</scope>
</reference>
<feature type="compositionally biased region" description="Basic and acidic residues" evidence="1">
    <location>
        <begin position="505"/>
        <end position="517"/>
    </location>
</feature>
<feature type="region of interest" description="Disordered" evidence="1">
    <location>
        <begin position="284"/>
        <end position="346"/>
    </location>
</feature>
<feature type="compositionally biased region" description="Polar residues" evidence="1">
    <location>
        <begin position="289"/>
        <end position="302"/>
    </location>
</feature>
<organism evidence="4 5">
    <name type="scientific">Leersia perrieri</name>
    <dbReference type="NCBI Taxonomy" id="77586"/>
    <lineage>
        <taxon>Eukaryota</taxon>
        <taxon>Viridiplantae</taxon>
        <taxon>Streptophyta</taxon>
        <taxon>Embryophyta</taxon>
        <taxon>Tracheophyta</taxon>
        <taxon>Spermatophyta</taxon>
        <taxon>Magnoliopsida</taxon>
        <taxon>Liliopsida</taxon>
        <taxon>Poales</taxon>
        <taxon>Poaceae</taxon>
        <taxon>BOP clade</taxon>
        <taxon>Oryzoideae</taxon>
        <taxon>Oryzeae</taxon>
        <taxon>Oryzinae</taxon>
        <taxon>Leersia</taxon>
    </lineage>
</organism>